<dbReference type="EMBL" id="CH940647">
    <property type="protein sequence ID" value="EDW70778.1"/>
    <property type="molecule type" value="Genomic_DNA"/>
</dbReference>
<dbReference type="HOGENOM" id="CLU_001818_0_0_1"/>
<feature type="compositionally biased region" description="Basic and acidic residues" evidence="1">
    <location>
        <begin position="821"/>
        <end position="831"/>
    </location>
</feature>
<reference evidence="2 3" key="1">
    <citation type="journal article" date="2007" name="Nature">
        <title>Evolution of genes and genomes on the Drosophila phylogeny.</title>
        <authorList>
            <consortium name="Drosophila 12 Genomes Consortium"/>
            <person name="Clark A.G."/>
            <person name="Eisen M.B."/>
            <person name="Smith D.R."/>
            <person name="Bergman C.M."/>
            <person name="Oliver B."/>
            <person name="Markow T.A."/>
            <person name="Kaufman T.C."/>
            <person name="Kellis M."/>
            <person name="Gelbart W."/>
            <person name="Iyer V.N."/>
            <person name="Pollard D.A."/>
            <person name="Sackton T.B."/>
            <person name="Larracuente A.M."/>
            <person name="Singh N.D."/>
            <person name="Abad J.P."/>
            <person name="Abt D.N."/>
            <person name="Adryan B."/>
            <person name="Aguade M."/>
            <person name="Akashi H."/>
            <person name="Anderson W.W."/>
            <person name="Aquadro C.F."/>
            <person name="Ardell D.H."/>
            <person name="Arguello R."/>
            <person name="Artieri C.G."/>
            <person name="Barbash D.A."/>
            <person name="Barker D."/>
            <person name="Barsanti P."/>
            <person name="Batterham P."/>
            <person name="Batzoglou S."/>
            <person name="Begun D."/>
            <person name="Bhutkar A."/>
            <person name="Blanco E."/>
            <person name="Bosak S.A."/>
            <person name="Bradley R.K."/>
            <person name="Brand A.D."/>
            <person name="Brent M.R."/>
            <person name="Brooks A.N."/>
            <person name="Brown R.H."/>
            <person name="Butlin R.K."/>
            <person name="Caggese C."/>
            <person name="Calvi B.R."/>
            <person name="Bernardo de Carvalho A."/>
            <person name="Caspi A."/>
            <person name="Castrezana S."/>
            <person name="Celniker S.E."/>
            <person name="Chang J.L."/>
            <person name="Chapple C."/>
            <person name="Chatterji S."/>
            <person name="Chinwalla A."/>
            <person name="Civetta A."/>
            <person name="Clifton S.W."/>
            <person name="Comeron J.M."/>
            <person name="Costello J.C."/>
            <person name="Coyne J.A."/>
            <person name="Daub J."/>
            <person name="David R.G."/>
            <person name="Delcher A.L."/>
            <person name="Delehaunty K."/>
            <person name="Do C.B."/>
            <person name="Ebling H."/>
            <person name="Edwards K."/>
            <person name="Eickbush T."/>
            <person name="Evans J.D."/>
            <person name="Filipski A."/>
            <person name="Findeiss S."/>
            <person name="Freyhult E."/>
            <person name="Fulton L."/>
            <person name="Fulton R."/>
            <person name="Garcia A.C."/>
            <person name="Gardiner A."/>
            <person name="Garfield D.A."/>
            <person name="Garvin B.E."/>
            <person name="Gibson G."/>
            <person name="Gilbert D."/>
            <person name="Gnerre S."/>
            <person name="Godfrey J."/>
            <person name="Good R."/>
            <person name="Gotea V."/>
            <person name="Gravely B."/>
            <person name="Greenberg A.J."/>
            <person name="Griffiths-Jones S."/>
            <person name="Gross S."/>
            <person name="Guigo R."/>
            <person name="Gustafson E.A."/>
            <person name="Haerty W."/>
            <person name="Hahn M.W."/>
            <person name="Halligan D.L."/>
            <person name="Halpern A.L."/>
            <person name="Halter G.M."/>
            <person name="Han M.V."/>
            <person name="Heger A."/>
            <person name="Hillier L."/>
            <person name="Hinrichs A.S."/>
            <person name="Holmes I."/>
            <person name="Hoskins R.A."/>
            <person name="Hubisz M.J."/>
            <person name="Hultmark D."/>
            <person name="Huntley M.A."/>
            <person name="Jaffe D.B."/>
            <person name="Jagadeeshan S."/>
            <person name="Jeck W.R."/>
            <person name="Johnson J."/>
            <person name="Jones C.D."/>
            <person name="Jordan W.C."/>
            <person name="Karpen G.H."/>
            <person name="Kataoka E."/>
            <person name="Keightley P.D."/>
            <person name="Kheradpour P."/>
            <person name="Kirkness E.F."/>
            <person name="Koerich L.B."/>
            <person name="Kristiansen K."/>
            <person name="Kudrna D."/>
            <person name="Kulathinal R.J."/>
            <person name="Kumar S."/>
            <person name="Kwok R."/>
            <person name="Lander E."/>
            <person name="Langley C.H."/>
            <person name="Lapoint R."/>
            <person name="Lazzaro B.P."/>
            <person name="Lee S.J."/>
            <person name="Levesque L."/>
            <person name="Li R."/>
            <person name="Lin C.F."/>
            <person name="Lin M.F."/>
            <person name="Lindblad-Toh K."/>
            <person name="Llopart A."/>
            <person name="Long M."/>
            <person name="Low L."/>
            <person name="Lozovsky E."/>
            <person name="Lu J."/>
            <person name="Luo M."/>
            <person name="Machado C.A."/>
            <person name="Makalowski W."/>
            <person name="Marzo M."/>
            <person name="Matsuda M."/>
            <person name="Matzkin L."/>
            <person name="McAllister B."/>
            <person name="McBride C.S."/>
            <person name="McKernan B."/>
            <person name="McKernan K."/>
            <person name="Mendez-Lago M."/>
            <person name="Minx P."/>
            <person name="Mollenhauer M.U."/>
            <person name="Montooth K."/>
            <person name="Mount S.M."/>
            <person name="Mu X."/>
            <person name="Myers E."/>
            <person name="Negre B."/>
            <person name="Newfeld S."/>
            <person name="Nielsen R."/>
            <person name="Noor M.A."/>
            <person name="O'Grady P."/>
            <person name="Pachter L."/>
            <person name="Papaceit M."/>
            <person name="Parisi M.J."/>
            <person name="Parisi M."/>
            <person name="Parts L."/>
            <person name="Pedersen J.S."/>
            <person name="Pesole G."/>
            <person name="Phillippy A.M."/>
            <person name="Ponting C.P."/>
            <person name="Pop M."/>
            <person name="Porcelli D."/>
            <person name="Powell J.R."/>
            <person name="Prohaska S."/>
            <person name="Pruitt K."/>
            <person name="Puig M."/>
            <person name="Quesneville H."/>
            <person name="Ram K.R."/>
            <person name="Rand D."/>
            <person name="Rasmussen M.D."/>
            <person name="Reed L.K."/>
            <person name="Reenan R."/>
            <person name="Reily A."/>
            <person name="Remington K.A."/>
            <person name="Rieger T.T."/>
            <person name="Ritchie M.G."/>
            <person name="Robin C."/>
            <person name="Rogers Y.H."/>
            <person name="Rohde C."/>
            <person name="Rozas J."/>
            <person name="Rubenfield M.J."/>
            <person name="Ruiz A."/>
            <person name="Russo S."/>
            <person name="Salzberg S.L."/>
            <person name="Sanchez-Gracia A."/>
            <person name="Saranga D.J."/>
            <person name="Sato H."/>
            <person name="Schaeffer S.W."/>
            <person name="Schatz M.C."/>
            <person name="Schlenke T."/>
            <person name="Schwartz R."/>
            <person name="Segarra C."/>
            <person name="Singh R.S."/>
            <person name="Sirot L."/>
            <person name="Sirota M."/>
            <person name="Sisneros N.B."/>
            <person name="Smith C.D."/>
            <person name="Smith T.F."/>
            <person name="Spieth J."/>
            <person name="Stage D.E."/>
            <person name="Stark A."/>
            <person name="Stephan W."/>
            <person name="Strausberg R.L."/>
            <person name="Strempel S."/>
            <person name="Sturgill D."/>
            <person name="Sutton G."/>
            <person name="Sutton G.G."/>
            <person name="Tao W."/>
            <person name="Teichmann S."/>
            <person name="Tobari Y.N."/>
            <person name="Tomimura Y."/>
            <person name="Tsolas J.M."/>
            <person name="Valente V.L."/>
            <person name="Venter E."/>
            <person name="Venter J.C."/>
            <person name="Vicario S."/>
            <person name="Vieira F.G."/>
            <person name="Vilella A.J."/>
            <person name="Villasante A."/>
            <person name="Walenz B."/>
            <person name="Wang J."/>
            <person name="Wasserman M."/>
            <person name="Watts T."/>
            <person name="Wilson D."/>
            <person name="Wilson R.K."/>
            <person name="Wing R.A."/>
            <person name="Wolfner M.F."/>
            <person name="Wong A."/>
            <person name="Wong G.K."/>
            <person name="Wu C.I."/>
            <person name="Wu G."/>
            <person name="Yamamoto D."/>
            <person name="Yang H.P."/>
            <person name="Yang S.P."/>
            <person name="Yorke J.A."/>
            <person name="Yoshida K."/>
            <person name="Zdobnov E."/>
            <person name="Zhang P."/>
            <person name="Zhang Y."/>
            <person name="Zimin A.V."/>
            <person name="Baldwin J."/>
            <person name="Abdouelleil A."/>
            <person name="Abdulkadir J."/>
            <person name="Abebe A."/>
            <person name="Abera B."/>
            <person name="Abreu J."/>
            <person name="Acer S.C."/>
            <person name="Aftuck L."/>
            <person name="Alexander A."/>
            <person name="An P."/>
            <person name="Anderson E."/>
            <person name="Anderson S."/>
            <person name="Arachi H."/>
            <person name="Azer M."/>
            <person name="Bachantsang P."/>
            <person name="Barry A."/>
            <person name="Bayul T."/>
            <person name="Berlin A."/>
            <person name="Bessette D."/>
            <person name="Bloom T."/>
            <person name="Blye J."/>
            <person name="Boguslavskiy L."/>
            <person name="Bonnet C."/>
            <person name="Boukhgalter B."/>
            <person name="Bourzgui I."/>
            <person name="Brown A."/>
            <person name="Cahill P."/>
            <person name="Channer S."/>
            <person name="Cheshatsang Y."/>
            <person name="Chuda L."/>
            <person name="Citroen M."/>
            <person name="Collymore A."/>
            <person name="Cooke P."/>
            <person name="Costello M."/>
            <person name="D'Aco K."/>
            <person name="Daza R."/>
            <person name="De Haan G."/>
            <person name="DeGray S."/>
            <person name="DeMaso C."/>
            <person name="Dhargay N."/>
            <person name="Dooley K."/>
            <person name="Dooley E."/>
            <person name="Doricent M."/>
            <person name="Dorje P."/>
            <person name="Dorjee K."/>
            <person name="Dupes A."/>
            <person name="Elong R."/>
            <person name="Falk J."/>
            <person name="Farina A."/>
            <person name="Faro S."/>
            <person name="Ferguson D."/>
            <person name="Fisher S."/>
            <person name="Foley C.D."/>
            <person name="Franke A."/>
            <person name="Friedrich D."/>
            <person name="Gadbois L."/>
            <person name="Gearin G."/>
            <person name="Gearin C.R."/>
            <person name="Giannoukos G."/>
            <person name="Goode T."/>
            <person name="Graham J."/>
            <person name="Grandbois E."/>
            <person name="Grewal S."/>
            <person name="Gyaltsen K."/>
            <person name="Hafez N."/>
            <person name="Hagos B."/>
            <person name="Hall J."/>
            <person name="Henson C."/>
            <person name="Hollinger A."/>
            <person name="Honan T."/>
            <person name="Huard M.D."/>
            <person name="Hughes L."/>
            <person name="Hurhula B."/>
            <person name="Husby M.E."/>
            <person name="Kamat A."/>
            <person name="Kanga B."/>
            <person name="Kashin S."/>
            <person name="Khazanovich D."/>
            <person name="Kisner P."/>
            <person name="Lance K."/>
            <person name="Lara M."/>
            <person name="Lee W."/>
            <person name="Lennon N."/>
            <person name="Letendre F."/>
            <person name="LeVine R."/>
            <person name="Lipovsky A."/>
            <person name="Liu X."/>
            <person name="Liu J."/>
            <person name="Liu S."/>
            <person name="Lokyitsang T."/>
            <person name="Lokyitsang Y."/>
            <person name="Lubonja R."/>
            <person name="Lui A."/>
            <person name="MacDonald P."/>
            <person name="Magnisalis V."/>
            <person name="Maru K."/>
            <person name="Matthews C."/>
            <person name="McCusker W."/>
            <person name="McDonough S."/>
            <person name="Mehta T."/>
            <person name="Meldrim J."/>
            <person name="Meneus L."/>
            <person name="Mihai O."/>
            <person name="Mihalev A."/>
            <person name="Mihova T."/>
            <person name="Mittelman R."/>
            <person name="Mlenga V."/>
            <person name="Montmayeur A."/>
            <person name="Mulrain L."/>
            <person name="Navidi A."/>
            <person name="Naylor J."/>
            <person name="Negash T."/>
            <person name="Nguyen T."/>
            <person name="Nguyen N."/>
            <person name="Nicol R."/>
            <person name="Norbu C."/>
            <person name="Norbu N."/>
            <person name="Novod N."/>
            <person name="O'Neill B."/>
            <person name="Osman S."/>
            <person name="Markiewicz E."/>
            <person name="Oyono O.L."/>
            <person name="Patti C."/>
            <person name="Phunkhang P."/>
            <person name="Pierre F."/>
            <person name="Priest M."/>
            <person name="Raghuraman S."/>
            <person name="Rege F."/>
            <person name="Reyes R."/>
            <person name="Rise C."/>
            <person name="Rogov P."/>
            <person name="Ross K."/>
            <person name="Ryan E."/>
            <person name="Settipalli S."/>
            <person name="Shea T."/>
            <person name="Sherpa N."/>
            <person name="Shi L."/>
            <person name="Shih D."/>
            <person name="Sparrow T."/>
            <person name="Spaulding J."/>
            <person name="Stalker J."/>
            <person name="Stange-Thomann N."/>
            <person name="Stavropoulos S."/>
            <person name="Stone C."/>
            <person name="Strader C."/>
            <person name="Tesfaye S."/>
            <person name="Thomson T."/>
            <person name="Thoulutsang Y."/>
            <person name="Thoulutsang D."/>
            <person name="Topham K."/>
            <person name="Topping I."/>
            <person name="Tsamla T."/>
            <person name="Vassiliev H."/>
            <person name="Vo A."/>
            <person name="Wangchuk T."/>
            <person name="Wangdi T."/>
            <person name="Weiand M."/>
            <person name="Wilkinson J."/>
            <person name="Wilson A."/>
            <person name="Yadav S."/>
            <person name="Young G."/>
            <person name="Yu Q."/>
            <person name="Zembek L."/>
            <person name="Zhong D."/>
            <person name="Zimmer A."/>
            <person name="Zwirko Z."/>
            <person name="Jaffe D.B."/>
            <person name="Alvarez P."/>
            <person name="Brockman W."/>
            <person name="Butler J."/>
            <person name="Chin C."/>
            <person name="Gnerre S."/>
            <person name="Grabherr M."/>
            <person name="Kleber M."/>
            <person name="Mauceli E."/>
            <person name="MacCallum I."/>
        </authorList>
    </citation>
    <scope>NUCLEOTIDE SEQUENCE [LARGE SCALE GENOMIC DNA]</scope>
    <source>
        <strain evidence="3">Tucson 15010-1051.87</strain>
    </source>
</reference>
<feature type="region of interest" description="Disordered" evidence="1">
    <location>
        <begin position="1008"/>
        <end position="1030"/>
    </location>
</feature>
<dbReference type="STRING" id="7244.B4LBG8"/>
<accession>B4LBG8</accession>
<evidence type="ECO:0000256" key="1">
    <source>
        <dbReference type="SAM" id="MobiDB-lite"/>
    </source>
</evidence>
<feature type="region of interest" description="Disordered" evidence="1">
    <location>
        <begin position="821"/>
        <end position="842"/>
    </location>
</feature>
<dbReference type="KEGG" id="dvi:6622547"/>
<feature type="region of interest" description="Disordered" evidence="1">
    <location>
        <begin position="1"/>
        <end position="30"/>
    </location>
</feature>
<keyword evidence="3" id="KW-1185">Reference proteome</keyword>
<feature type="compositionally biased region" description="Basic and acidic residues" evidence="1">
    <location>
        <begin position="879"/>
        <end position="895"/>
    </location>
</feature>
<feature type="region of interest" description="Disordered" evidence="1">
    <location>
        <begin position="1051"/>
        <end position="1108"/>
    </location>
</feature>
<feature type="compositionally biased region" description="Basic and acidic residues" evidence="1">
    <location>
        <begin position="44"/>
        <end position="63"/>
    </location>
</feature>
<feature type="region of interest" description="Disordered" evidence="1">
    <location>
        <begin position="1714"/>
        <end position="1738"/>
    </location>
</feature>
<feature type="region of interest" description="Disordered" evidence="1">
    <location>
        <begin position="871"/>
        <end position="903"/>
    </location>
</feature>
<evidence type="ECO:0000313" key="3">
    <source>
        <dbReference type="Proteomes" id="UP000008792"/>
    </source>
</evidence>
<dbReference type="InParanoid" id="B4LBG8"/>
<dbReference type="Proteomes" id="UP000008792">
    <property type="component" value="Unassembled WGS sequence"/>
</dbReference>
<organism evidence="2 3">
    <name type="scientific">Drosophila virilis</name>
    <name type="common">Fruit fly</name>
    <dbReference type="NCBI Taxonomy" id="7244"/>
    <lineage>
        <taxon>Eukaryota</taxon>
        <taxon>Metazoa</taxon>
        <taxon>Ecdysozoa</taxon>
        <taxon>Arthropoda</taxon>
        <taxon>Hexapoda</taxon>
        <taxon>Insecta</taxon>
        <taxon>Pterygota</taxon>
        <taxon>Neoptera</taxon>
        <taxon>Endopterygota</taxon>
        <taxon>Diptera</taxon>
        <taxon>Brachycera</taxon>
        <taxon>Muscomorpha</taxon>
        <taxon>Ephydroidea</taxon>
        <taxon>Drosophilidae</taxon>
        <taxon>Drosophila</taxon>
    </lineage>
</organism>
<proteinExistence type="predicted"/>
<name>B4LBG8_DROVI</name>
<dbReference type="OMA" id="QNLPMGN"/>
<feature type="compositionally biased region" description="Basic residues" evidence="1">
    <location>
        <begin position="1"/>
        <end position="10"/>
    </location>
</feature>
<protein>
    <submittedName>
        <fullName evidence="2">Uncharacterized protein, isoform A</fullName>
    </submittedName>
</protein>
<sequence>MNNKKSRSSLKKGPTQADEEPDPVRTIKRRISFSGKKFIREFDTTEKPRDYDNSYEISDHTNGDDSSGQTHGTVAASVLQSTAHISTLANEMDKENTSPIATTIGSVYEQNSRLSDFTLKLQTSINVTLLPDEMAKQHRRVESPAPLESMSRDSLSLYEAERVKLHENSVYRLPVFEKTMDLVPEKLAFAELEPKHLETRDEKKTIVIPADISCVTQQVSQKTVLFENKDISCDFTDIEPKESCWAAGATAKPTQENESIDVVENDYMNYLPDDSTLSSPLIPLDVISENGISKKLNFRQLNDALDSGQIQLFPNGPKTPTTDRKAKQRRFWHGLEQQPAEQDASLREVLKPRGTLNFNESMMMSPIPQRPEPNLMATADHFEQSVKAKSSQNPRRNYRFSQADELMLDNTNFLVHAKIGDETQSRNSSKSSSRRETTYNNTAMELDDLEKCEAAMRAALESAKHKETMQRLEPMEEETLLSPCKNAINTIHKPGAVQQGNQADLNPHKAQPTQHRSKLRQSLHMSEPIEETSFGSHNELKSVPPAASTISQRMRHGQTLHMAEPIVDDLVTPHIESAAHQMKSNTRRQTIHSAEAMDEDIVMPSQELPSNSLAPTVEKQCSRRRQTLHMFDSVEEDSFGSYKGSKTTAGSMKSKHNKYRQTLLMAEPIQEDVMGPQKETMQQPLEQQISGRRQSLNLDETIREDSFYSATTASVEQHDKKKRHTMHMAESIEEDFVRPQQDLHAQPAAPTMEEQYIRRRQTLHLVESIEEIVVQPQLKFTAVEQQNSRRRQTLLLADPIEEDLFCSMPNDADQHKDKFPGDKPINDELTRQSETPAVGLQSNRRRQTLHMADAIEEDSFCSMSTAINSHRHTLQKDAPIAKDVPKPQEELRRQSEAPAVGLQSNRHRQTLHMADPIEEDSFCAMSAETNSPRHTLQRDAPIAKDVPKPQEELRRQSEAPAVGLQSNRHRQTLHMADPIEEDSFCAMSAETNSPRHTLQRDAPIAKDVPKPKEELRRQSEAPAVGLQSNRRRETMHMADPIEEDSFCSMSTATNSHRHTLQKDAPIAKDVPKPQEELRRQSDATAVGLQSHRRRETMHMADPIEEDSFCSMSTAINSHRRTLQKDEPIAEKTLKPREEYRRQSETPAVSLQFNRRRQTLHMADPIQEDSFCSKLTPVPVEAQSSKNGKSLPVTEAIDIDEIKSHAQLPATSAAHPAERPSTKHRQTLLMSESIQEDITSAHKVTNAKSKTRQALNIVEPIEEAICNAAKSLKLQADPSIDQYKKNAGRTYFKEEAMEEDISCNLSKPTTPPKLQLTRKPRHTLYREEAMDVEMPKVPPPEQRVSKSRPTLLLSDSLELELLSQSATEDINKAREDSPSDSAEWLAQRLKAREALTKSMPVKQEFPSPDQIEKGPQYQAVDSKSVLNRFINRTSVETPEMNKKQKNWHQNFFPITPGRSMIEYEDLEEECKVESPTAKPAVQSIYNNMDMELDMDTSNFGTPKQTPSFTVKRLPIHLTPNLPQPKKRNTHLPVKMEDENVSSAIELEVSAQKLEQSTPARNRSRIPVLSKSLNSPWRETEQLDGTVQMVRAVMMGQTRCQKMEITHLTEDKAKTQPDMYEDNPITISDVSNHFTAQRELAKRCHANKAEQQAKESSIESRGSNEHCNKSYATTHKRFINLSGDTVILAAAEVLDDESEVYEIDKTRLSLVSTLLDEEDDREKETAHSNNIESESNAESDACLEQLNPPAVAGAADACKKCKHCRRSMDNATARNISADSFELPDSPDLEEQFERLDRLRQRPRLEDVHKYWELKKLELNPDDEDEEKTHNPISDTSSLSLSQMLEMFNNKCEEYKQCCPKPKPVERFVKCLEDSLHAQLPNWIFHDNLKYYRKYIFSHRKITTFQIVIDYEPLDLLESKIRVSSIKMRKSNIPPKFPLWNVYDHLMDFQLKLNLPLNLDRLFDGNEVEDFVKFLHHIDGVCSRVYSICKNMKMVLTTAGARLIRESNRIILRKTVRRLIKKEDEAFARMEKINFKIEIGNVQEISFKDILQPTLYQFDEKIQFLPKGIAFLDAFLQNPDQFLRRNVEHNN</sequence>
<dbReference type="eggNOG" id="ENOG502QRR7">
    <property type="taxonomic scope" value="Eukaryota"/>
</dbReference>
<evidence type="ECO:0000313" key="2">
    <source>
        <dbReference type="EMBL" id="EDW70778.1"/>
    </source>
</evidence>
<feature type="compositionally biased region" description="Low complexity" evidence="1">
    <location>
        <begin position="1726"/>
        <end position="1737"/>
    </location>
</feature>
<feature type="region of interest" description="Disordered" evidence="1">
    <location>
        <begin position="44"/>
        <end position="71"/>
    </location>
</feature>
<dbReference type="FunCoup" id="B4LBG8">
    <property type="interactions" value="38"/>
</dbReference>
<feature type="region of interest" description="Disordered" evidence="1">
    <location>
        <begin position="419"/>
        <end position="443"/>
    </location>
</feature>
<feature type="compositionally biased region" description="Basic and acidic residues" evidence="1">
    <location>
        <begin position="1065"/>
        <end position="1081"/>
    </location>
</feature>
<feature type="compositionally biased region" description="Basic and acidic residues" evidence="1">
    <location>
        <begin position="1008"/>
        <end position="1019"/>
    </location>
</feature>
<gene>
    <name evidence="2" type="primary">Dvir\GJ13968</name>
    <name evidence="2" type="ORF">Dvir_GJ13968</name>
</gene>
<feature type="region of interest" description="Disordered" evidence="1">
    <location>
        <begin position="1644"/>
        <end position="1663"/>
    </location>
</feature>
<dbReference type="PhylomeDB" id="B4LBG8"/>
<dbReference type="OrthoDB" id="7762739at2759"/>